<evidence type="ECO:0000313" key="3">
    <source>
        <dbReference type="Proteomes" id="UP001152622"/>
    </source>
</evidence>
<name>A0A9Q1FTQ7_SYNKA</name>
<feature type="compositionally biased region" description="Basic and acidic residues" evidence="1">
    <location>
        <begin position="129"/>
        <end position="156"/>
    </location>
</feature>
<comment type="caution">
    <text evidence="2">The sequence shown here is derived from an EMBL/GenBank/DDBJ whole genome shotgun (WGS) entry which is preliminary data.</text>
</comment>
<proteinExistence type="predicted"/>
<evidence type="ECO:0000313" key="2">
    <source>
        <dbReference type="EMBL" id="KAJ8365908.1"/>
    </source>
</evidence>
<organism evidence="2 3">
    <name type="scientific">Synaphobranchus kaupii</name>
    <name type="common">Kaup's arrowtooth eel</name>
    <dbReference type="NCBI Taxonomy" id="118154"/>
    <lineage>
        <taxon>Eukaryota</taxon>
        <taxon>Metazoa</taxon>
        <taxon>Chordata</taxon>
        <taxon>Craniata</taxon>
        <taxon>Vertebrata</taxon>
        <taxon>Euteleostomi</taxon>
        <taxon>Actinopterygii</taxon>
        <taxon>Neopterygii</taxon>
        <taxon>Teleostei</taxon>
        <taxon>Anguilliformes</taxon>
        <taxon>Synaphobranchidae</taxon>
        <taxon>Synaphobranchus</taxon>
    </lineage>
</organism>
<evidence type="ECO:0000256" key="1">
    <source>
        <dbReference type="SAM" id="MobiDB-lite"/>
    </source>
</evidence>
<gene>
    <name evidence="2" type="ORF">SKAU_G00147390</name>
</gene>
<feature type="region of interest" description="Disordered" evidence="1">
    <location>
        <begin position="115"/>
        <end position="175"/>
    </location>
</feature>
<protein>
    <submittedName>
        <fullName evidence="2">Uncharacterized protein</fullName>
    </submittedName>
</protein>
<reference evidence="2" key="1">
    <citation type="journal article" date="2023" name="Science">
        <title>Genome structures resolve the early diversification of teleost fishes.</title>
        <authorList>
            <person name="Parey E."/>
            <person name="Louis A."/>
            <person name="Montfort J."/>
            <person name="Bouchez O."/>
            <person name="Roques C."/>
            <person name="Iampietro C."/>
            <person name="Lluch J."/>
            <person name="Castinel A."/>
            <person name="Donnadieu C."/>
            <person name="Desvignes T."/>
            <person name="Floi Bucao C."/>
            <person name="Jouanno E."/>
            <person name="Wen M."/>
            <person name="Mejri S."/>
            <person name="Dirks R."/>
            <person name="Jansen H."/>
            <person name="Henkel C."/>
            <person name="Chen W.J."/>
            <person name="Zahm M."/>
            <person name="Cabau C."/>
            <person name="Klopp C."/>
            <person name="Thompson A.W."/>
            <person name="Robinson-Rechavi M."/>
            <person name="Braasch I."/>
            <person name="Lecointre G."/>
            <person name="Bobe J."/>
            <person name="Postlethwait J.H."/>
            <person name="Berthelot C."/>
            <person name="Roest Crollius H."/>
            <person name="Guiguen Y."/>
        </authorList>
    </citation>
    <scope>NUCLEOTIDE SEQUENCE</scope>
    <source>
        <strain evidence="2">WJC10195</strain>
    </source>
</reference>
<dbReference type="Proteomes" id="UP001152622">
    <property type="component" value="Chromosome 4"/>
</dbReference>
<accession>A0A9Q1FTQ7</accession>
<keyword evidence="3" id="KW-1185">Reference proteome</keyword>
<dbReference type="EMBL" id="JAINUF010000004">
    <property type="protein sequence ID" value="KAJ8365908.1"/>
    <property type="molecule type" value="Genomic_DNA"/>
</dbReference>
<dbReference type="AlphaFoldDB" id="A0A9Q1FTQ7"/>
<feature type="region of interest" description="Disordered" evidence="1">
    <location>
        <begin position="1"/>
        <end position="32"/>
    </location>
</feature>
<sequence length="175" mass="18773">MDYIPQVLQCKSSGEEDSRKSPPPTPEARRALRWPLWTKGEPKQTRSNVSSKRHLASSLSWFLPGPEHDTAAPCLVPPPLSKNKAINLWESSAGPECGVGLAVGRPAIATRRVCAPTSGARVRSIGWNKEARSPRFDSPASEKDGGRGGGPNDRHPLGGGGFMGERWQRASLAGS</sequence>